<name>A0AAJ7FHX5_CEPCN</name>
<evidence type="ECO:0000313" key="1">
    <source>
        <dbReference type="Proteomes" id="UP000694920"/>
    </source>
</evidence>
<dbReference type="SUPFAM" id="SSF48256">
    <property type="entry name" value="Citrate synthase"/>
    <property type="match status" value="1"/>
</dbReference>
<dbReference type="Pfam" id="PF00285">
    <property type="entry name" value="Citrate_synt"/>
    <property type="match status" value="1"/>
</dbReference>
<evidence type="ECO:0000313" key="2">
    <source>
        <dbReference type="RefSeq" id="XP_015592685.1"/>
    </source>
</evidence>
<reference evidence="2" key="1">
    <citation type="submission" date="2025-08" db="UniProtKB">
        <authorList>
            <consortium name="RefSeq"/>
        </authorList>
    </citation>
    <scope>IDENTIFICATION</scope>
</reference>
<dbReference type="Proteomes" id="UP000694920">
    <property type="component" value="Unplaced"/>
</dbReference>
<dbReference type="InterPro" id="IPR036969">
    <property type="entry name" value="Citrate_synthase_sf"/>
</dbReference>
<dbReference type="GO" id="GO:0006099">
    <property type="term" value="P:tricarboxylic acid cycle"/>
    <property type="evidence" value="ECO:0007669"/>
    <property type="project" value="TreeGrafter"/>
</dbReference>
<protein>
    <submittedName>
        <fullName evidence="2">Citrate synthase, mitochondrial</fullName>
    </submittedName>
</protein>
<accession>A0AAJ7FHX5</accession>
<dbReference type="InterPro" id="IPR016142">
    <property type="entry name" value="Citrate_synth-like_lrg_a-sub"/>
</dbReference>
<dbReference type="InterPro" id="IPR002020">
    <property type="entry name" value="Citrate_synthase"/>
</dbReference>
<dbReference type="AlphaFoldDB" id="A0AAJ7FHX5"/>
<proteinExistence type="predicted"/>
<dbReference type="GeneID" id="107266584"/>
<dbReference type="GO" id="GO:0046912">
    <property type="term" value="F:acyltransferase activity, acyl groups converted into alkyl on transfer"/>
    <property type="evidence" value="ECO:0007669"/>
    <property type="project" value="InterPro"/>
</dbReference>
<dbReference type="PANTHER" id="PTHR11739">
    <property type="entry name" value="CITRATE SYNTHASE"/>
    <property type="match status" value="1"/>
</dbReference>
<dbReference type="RefSeq" id="XP_015592685.1">
    <property type="nucleotide sequence ID" value="XM_015737199.2"/>
</dbReference>
<dbReference type="GO" id="GO:0005759">
    <property type="term" value="C:mitochondrial matrix"/>
    <property type="evidence" value="ECO:0007669"/>
    <property type="project" value="TreeGrafter"/>
</dbReference>
<organism evidence="1 2">
    <name type="scientific">Cephus cinctus</name>
    <name type="common">Wheat stem sawfly</name>
    <dbReference type="NCBI Taxonomy" id="211228"/>
    <lineage>
        <taxon>Eukaryota</taxon>
        <taxon>Metazoa</taxon>
        <taxon>Ecdysozoa</taxon>
        <taxon>Arthropoda</taxon>
        <taxon>Hexapoda</taxon>
        <taxon>Insecta</taxon>
        <taxon>Pterygota</taxon>
        <taxon>Neoptera</taxon>
        <taxon>Endopterygota</taxon>
        <taxon>Hymenoptera</taxon>
        <taxon>Cephoidea</taxon>
        <taxon>Cephidae</taxon>
        <taxon>Cephus</taxon>
    </lineage>
</organism>
<dbReference type="GO" id="GO:0005975">
    <property type="term" value="P:carbohydrate metabolic process"/>
    <property type="evidence" value="ECO:0007669"/>
    <property type="project" value="TreeGrafter"/>
</dbReference>
<dbReference type="Gene3D" id="1.10.230.10">
    <property type="entry name" value="Cytochrome P450-Terp, domain 2"/>
    <property type="match status" value="1"/>
</dbReference>
<dbReference type="PANTHER" id="PTHR11739:SF8">
    <property type="entry name" value="CITRATE SYNTHASE, MITOCHONDRIAL"/>
    <property type="match status" value="1"/>
</dbReference>
<sequence>MLSYISRGIYPTQATYLLGFKSQNCACMISTRGNSSTSNDLKEALCEKIPVHYDLVRKFRHQYGPAIVGQVTVDDLYRGLRGVNTIVRETSELDKKFGIKYRGLTIPQVISLLPKNRGTSPSPEAVFWLLLTGDVPTQEQTKSLIADWTSRRQRLKEWWSDNEGGTIGMIIRSLPKNVTPLGKLCIALTALNADKYAQEATKTGAMSHTQWEYIFEDCMELLATLPAIIGLVSSAKSPKSVPQDGDWVDFLLDCLGNISHAEESRKSSLADFLRLYIALNADEDGGLPATHVTQILADSQVDVSQALAGGFLAYKNEPKAGSLLKCMDFQLRLQNILGQEPANEILKNFLRSLAEKSTKIPGYGESEFCDPRFLALREFLKEHVSYDSEIKLSQEISKVLSIMLRKTKGKSIWPKQNAIAAPAFRAYGLRDMEFNQVFLCMSRALGAVASIIWSRAMCTPEENPKSNSTYTYCESLQEIRKKPTKLSTVKYTKYLPK</sequence>
<keyword evidence="1" id="KW-1185">Reference proteome</keyword>
<dbReference type="InterPro" id="IPR016143">
    <property type="entry name" value="Citrate_synth-like_sm_a-sub"/>
</dbReference>
<dbReference type="KEGG" id="ccin:107266584"/>
<dbReference type="Gene3D" id="1.10.580.10">
    <property type="entry name" value="Citrate Synthase, domain 1"/>
    <property type="match status" value="1"/>
</dbReference>
<gene>
    <name evidence="2" type="primary">LOC107266584</name>
</gene>